<organism evidence="1">
    <name type="scientific">Anguilla anguilla</name>
    <name type="common">European freshwater eel</name>
    <name type="synonym">Muraena anguilla</name>
    <dbReference type="NCBI Taxonomy" id="7936"/>
    <lineage>
        <taxon>Eukaryota</taxon>
        <taxon>Metazoa</taxon>
        <taxon>Chordata</taxon>
        <taxon>Craniata</taxon>
        <taxon>Vertebrata</taxon>
        <taxon>Euteleostomi</taxon>
        <taxon>Actinopterygii</taxon>
        <taxon>Neopterygii</taxon>
        <taxon>Teleostei</taxon>
        <taxon>Anguilliformes</taxon>
        <taxon>Anguillidae</taxon>
        <taxon>Anguilla</taxon>
    </lineage>
</organism>
<sequence length="35" mass="3788">MADVQIILIYANADYCITSALSTPTTTINNINNSK</sequence>
<reference evidence="1" key="1">
    <citation type="submission" date="2014-11" db="EMBL/GenBank/DDBJ databases">
        <authorList>
            <person name="Amaro Gonzalez C."/>
        </authorList>
    </citation>
    <scope>NUCLEOTIDE SEQUENCE</scope>
</reference>
<accession>A0A0E9RA68</accession>
<evidence type="ECO:0000313" key="1">
    <source>
        <dbReference type="EMBL" id="JAH26051.1"/>
    </source>
</evidence>
<reference evidence="1" key="2">
    <citation type="journal article" date="2015" name="Fish Shellfish Immunol.">
        <title>Early steps in the European eel (Anguilla anguilla)-Vibrio vulnificus interaction in the gills: Role of the RtxA13 toxin.</title>
        <authorList>
            <person name="Callol A."/>
            <person name="Pajuelo D."/>
            <person name="Ebbesson L."/>
            <person name="Teles M."/>
            <person name="MacKenzie S."/>
            <person name="Amaro C."/>
        </authorList>
    </citation>
    <scope>NUCLEOTIDE SEQUENCE</scope>
</reference>
<dbReference type="AlphaFoldDB" id="A0A0E9RA68"/>
<proteinExistence type="predicted"/>
<name>A0A0E9RA68_ANGAN</name>
<dbReference type="EMBL" id="GBXM01082526">
    <property type="protein sequence ID" value="JAH26051.1"/>
    <property type="molecule type" value="Transcribed_RNA"/>
</dbReference>
<protein>
    <submittedName>
        <fullName evidence="1">Uncharacterized protein</fullName>
    </submittedName>
</protein>